<organism evidence="4 5">
    <name type="scientific">Limimonas halophila</name>
    <dbReference type="NCBI Taxonomy" id="1082479"/>
    <lineage>
        <taxon>Bacteria</taxon>
        <taxon>Pseudomonadati</taxon>
        <taxon>Pseudomonadota</taxon>
        <taxon>Alphaproteobacteria</taxon>
        <taxon>Rhodospirillales</taxon>
        <taxon>Rhodovibrionaceae</taxon>
        <taxon>Limimonas</taxon>
    </lineage>
</organism>
<evidence type="ECO:0000313" key="5">
    <source>
        <dbReference type="Proteomes" id="UP000199415"/>
    </source>
</evidence>
<evidence type="ECO:0000256" key="1">
    <source>
        <dbReference type="ARBA" id="ARBA00023122"/>
    </source>
</evidence>
<dbReference type="STRING" id="1082479.SAMN05216241_11033"/>
<dbReference type="PANTHER" id="PTHR43080:SF2">
    <property type="entry name" value="CBS DOMAIN-CONTAINING PROTEIN"/>
    <property type="match status" value="1"/>
</dbReference>
<dbReference type="InterPro" id="IPR046342">
    <property type="entry name" value="CBS_dom_sf"/>
</dbReference>
<gene>
    <name evidence="4" type="ORF">SAMN05216241_11033</name>
</gene>
<evidence type="ECO:0000259" key="3">
    <source>
        <dbReference type="PROSITE" id="PS51371"/>
    </source>
</evidence>
<proteinExistence type="predicted"/>
<dbReference type="RefSeq" id="WP_090021137.1">
    <property type="nucleotide sequence ID" value="NZ_FNCE01000010.1"/>
</dbReference>
<name>A0A1G7TQF4_9PROT</name>
<dbReference type="EMBL" id="FNCE01000010">
    <property type="protein sequence ID" value="SDG37525.1"/>
    <property type="molecule type" value="Genomic_DNA"/>
</dbReference>
<dbReference type="InterPro" id="IPR051257">
    <property type="entry name" value="Diverse_CBS-Domain"/>
</dbReference>
<dbReference type="AlphaFoldDB" id="A0A1G7TQF4"/>
<reference evidence="4 5" key="1">
    <citation type="submission" date="2016-10" db="EMBL/GenBank/DDBJ databases">
        <authorList>
            <person name="de Groot N.N."/>
        </authorList>
    </citation>
    <scope>NUCLEOTIDE SEQUENCE [LARGE SCALE GENOMIC DNA]</scope>
    <source>
        <strain evidence="4 5">DSM 25584</strain>
    </source>
</reference>
<feature type="domain" description="CBS" evidence="3">
    <location>
        <begin position="76"/>
        <end position="132"/>
    </location>
</feature>
<dbReference type="Proteomes" id="UP000199415">
    <property type="component" value="Unassembled WGS sequence"/>
</dbReference>
<keyword evidence="5" id="KW-1185">Reference proteome</keyword>
<dbReference type="Pfam" id="PF00571">
    <property type="entry name" value="CBS"/>
    <property type="match status" value="2"/>
</dbReference>
<dbReference type="SMART" id="SM00116">
    <property type="entry name" value="CBS"/>
    <property type="match status" value="2"/>
</dbReference>
<evidence type="ECO:0000313" key="4">
    <source>
        <dbReference type="EMBL" id="SDG37525.1"/>
    </source>
</evidence>
<dbReference type="SUPFAM" id="SSF54631">
    <property type="entry name" value="CBS-domain pair"/>
    <property type="match status" value="1"/>
</dbReference>
<dbReference type="OrthoDB" id="9807125at2"/>
<protein>
    <submittedName>
        <fullName evidence="4">CBS domain-containing protein</fullName>
    </submittedName>
</protein>
<keyword evidence="1 2" id="KW-0129">CBS domain</keyword>
<evidence type="ECO:0000256" key="2">
    <source>
        <dbReference type="PROSITE-ProRule" id="PRU00703"/>
    </source>
</evidence>
<dbReference type="InterPro" id="IPR000644">
    <property type="entry name" value="CBS_dom"/>
</dbReference>
<sequence length="132" mass="14704">MQVKDVLKRNGKNILTVHPSSSIQTAARLLAKHRIGALVVSPDGHKPQTIISERDIVQGIGDKGHDFLRRKVGDVCLHSVRTCTPRDEVSRVMQAMRAHRVRHMPVTNKGILVGMVSIVDILREQRGKKHLG</sequence>
<dbReference type="PROSITE" id="PS51371">
    <property type="entry name" value="CBS"/>
    <property type="match status" value="2"/>
</dbReference>
<dbReference type="Gene3D" id="3.10.580.10">
    <property type="entry name" value="CBS-domain"/>
    <property type="match status" value="1"/>
</dbReference>
<dbReference type="PANTHER" id="PTHR43080">
    <property type="entry name" value="CBS DOMAIN-CONTAINING PROTEIN CBSX3, MITOCHONDRIAL"/>
    <property type="match status" value="1"/>
</dbReference>
<feature type="domain" description="CBS" evidence="3">
    <location>
        <begin position="7"/>
        <end position="67"/>
    </location>
</feature>
<accession>A0A1G7TQF4</accession>